<organism evidence="1 2">
    <name type="scientific">Sphingobacterium bovistauri</name>
    <dbReference type="NCBI Taxonomy" id="2781959"/>
    <lineage>
        <taxon>Bacteria</taxon>
        <taxon>Pseudomonadati</taxon>
        <taxon>Bacteroidota</taxon>
        <taxon>Sphingobacteriia</taxon>
        <taxon>Sphingobacteriales</taxon>
        <taxon>Sphingobacteriaceae</taxon>
        <taxon>Sphingobacterium</taxon>
    </lineage>
</organism>
<dbReference type="Proteomes" id="UP001165302">
    <property type="component" value="Unassembled WGS sequence"/>
</dbReference>
<dbReference type="RefSeq" id="WP_225551962.1">
    <property type="nucleotide sequence ID" value="NZ_JADEYP010000006.1"/>
</dbReference>
<name>A0ABS7Z344_9SPHI</name>
<evidence type="ECO:0008006" key="3">
    <source>
        <dbReference type="Google" id="ProtNLM"/>
    </source>
</evidence>
<evidence type="ECO:0000313" key="1">
    <source>
        <dbReference type="EMBL" id="MCA5004576.1"/>
    </source>
</evidence>
<protein>
    <recommendedName>
        <fullName evidence="3">DUF4369 domain-containing protein</fullName>
    </recommendedName>
</protein>
<dbReference type="PROSITE" id="PS51257">
    <property type="entry name" value="PROKAR_LIPOPROTEIN"/>
    <property type="match status" value="1"/>
</dbReference>
<proteinExistence type="predicted"/>
<reference evidence="1" key="1">
    <citation type="submission" date="2020-10" db="EMBL/GenBank/DDBJ databases">
        <authorList>
            <person name="Lu T."/>
            <person name="Wang Q."/>
            <person name="Han X."/>
        </authorList>
    </citation>
    <scope>NUCLEOTIDE SEQUENCE</scope>
    <source>
        <strain evidence="1">WQ 366</strain>
    </source>
</reference>
<evidence type="ECO:0000313" key="2">
    <source>
        <dbReference type="Proteomes" id="UP001165302"/>
    </source>
</evidence>
<gene>
    <name evidence="1" type="ORF">IPZ78_05335</name>
</gene>
<accession>A0ABS7Z344</accession>
<comment type="caution">
    <text evidence="1">The sequence shown here is derived from an EMBL/GenBank/DDBJ whole genome shotgun (WGS) entry which is preliminary data.</text>
</comment>
<sequence length="226" mass="26293">MNKHYYTLFISVSLLFQSCDSILGKSRRSGGHQDANSISFYVNQEKLHFICSELTDRIYKKITIVKNENEEIPFFSHFHKNGTFDLRSTEKLILTEKDSLFFNNSKIEIPVLTVEYTINSGSKFWGKDEINITCTKPNLPIQLSSKFIDSINNKIALAKHLELEKLPIIEDYKNIIDELFLASLTGDSNAKNHLYNLSKIYPMDKSDIDRWLRYKAIIKKREEIQS</sequence>
<dbReference type="EMBL" id="JADEYP010000006">
    <property type="protein sequence ID" value="MCA5004576.1"/>
    <property type="molecule type" value="Genomic_DNA"/>
</dbReference>
<keyword evidence="2" id="KW-1185">Reference proteome</keyword>